<evidence type="ECO:0000313" key="3">
    <source>
        <dbReference type="Proteomes" id="UP000018949"/>
    </source>
</evidence>
<dbReference type="EMBL" id="BAUW01000012">
    <property type="protein sequence ID" value="GAE44834.1"/>
    <property type="molecule type" value="Genomic_DNA"/>
</dbReference>
<gene>
    <name evidence="2" type="ORF">JCM21738_1581</name>
</gene>
<keyword evidence="1" id="KW-0472">Membrane</keyword>
<evidence type="ECO:0000313" key="2">
    <source>
        <dbReference type="EMBL" id="GAE44834.1"/>
    </source>
</evidence>
<reference evidence="2 3" key="1">
    <citation type="submission" date="2013-12" db="EMBL/GenBank/DDBJ databases">
        <title>NBRP : Genome information of microbial organism related human and environment.</title>
        <authorList>
            <person name="Hattori M."/>
            <person name="Oshima K."/>
            <person name="Inaba H."/>
            <person name="Suda W."/>
            <person name="Sakamoto M."/>
            <person name="Iino T."/>
            <person name="Kitahara M."/>
            <person name="Oshida Y."/>
            <person name="Iida T."/>
            <person name="Kudo T."/>
            <person name="Itoh T."/>
            <person name="Ahmed I."/>
            <person name="Ohkuma M."/>
        </authorList>
    </citation>
    <scope>NUCLEOTIDE SEQUENCE [LARGE SCALE GENOMIC DNA]</scope>
    <source>
        <strain evidence="2 3">JCM 21738</strain>
    </source>
</reference>
<accession>W4RML4</accession>
<sequence>MKSNFQRRKIQQKYREEVGKKTEKDRFSLLINIISLVVIVVFILNLYFDWL</sequence>
<dbReference type="RefSeq" id="WP_023614619.1">
    <property type="nucleotide sequence ID" value="NZ_BAUW01000012.1"/>
</dbReference>
<keyword evidence="1" id="KW-0812">Transmembrane</keyword>
<proteinExistence type="predicted"/>
<dbReference type="Proteomes" id="UP000018949">
    <property type="component" value="Unassembled WGS sequence"/>
</dbReference>
<keyword evidence="1" id="KW-1133">Transmembrane helix</keyword>
<keyword evidence="3" id="KW-1185">Reference proteome</keyword>
<protein>
    <submittedName>
        <fullName evidence="2">Uncharacterized protein</fullName>
    </submittedName>
</protein>
<name>W4RML4_9BACI</name>
<feature type="transmembrane region" description="Helical" evidence="1">
    <location>
        <begin position="29"/>
        <end position="48"/>
    </location>
</feature>
<dbReference type="AlphaFoldDB" id="W4RML4"/>
<organism evidence="2 3">
    <name type="scientific">Mesobacillus boroniphilus JCM 21738</name>
    <dbReference type="NCBI Taxonomy" id="1294265"/>
    <lineage>
        <taxon>Bacteria</taxon>
        <taxon>Bacillati</taxon>
        <taxon>Bacillota</taxon>
        <taxon>Bacilli</taxon>
        <taxon>Bacillales</taxon>
        <taxon>Bacillaceae</taxon>
        <taxon>Mesobacillus</taxon>
    </lineage>
</organism>
<evidence type="ECO:0000256" key="1">
    <source>
        <dbReference type="SAM" id="Phobius"/>
    </source>
</evidence>
<comment type="caution">
    <text evidence="2">The sequence shown here is derived from an EMBL/GenBank/DDBJ whole genome shotgun (WGS) entry which is preliminary data.</text>
</comment>